<reference evidence="8 9" key="1">
    <citation type="submission" date="2018-03" db="EMBL/GenBank/DDBJ databases">
        <title>Genome sequencing of Ottowia sp.</title>
        <authorList>
            <person name="Kim S.-J."/>
            <person name="Heo J."/>
            <person name="Kwon S.-W."/>
        </authorList>
    </citation>
    <scope>NUCLEOTIDE SEQUENCE [LARGE SCALE GENOMIC DNA]</scope>
    <source>
        <strain evidence="8 9">KADR8-3</strain>
    </source>
</reference>
<comment type="subcellular location">
    <subcellularLocation>
        <location evidence="1">Cell envelope</location>
    </subcellularLocation>
</comment>
<dbReference type="InterPro" id="IPR058627">
    <property type="entry name" value="MdtA-like_C"/>
</dbReference>
<dbReference type="Pfam" id="PF25944">
    <property type="entry name" value="Beta-barrel_RND"/>
    <property type="match status" value="1"/>
</dbReference>
<dbReference type="NCBIfam" id="TIGR01730">
    <property type="entry name" value="RND_mfp"/>
    <property type="match status" value="1"/>
</dbReference>
<dbReference type="GO" id="GO:0005886">
    <property type="term" value="C:plasma membrane"/>
    <property type="evidence" value="ECO:0007669"/>
    <property type="project" value="UniProtKB-SubCell"/>
</dbReference>
<feature type="domain" description="Multidrug resistance protein MdtA-like C-terminal permuted SH3" evidence="7">
    <location>
        <begin position="318"/>
        <end position="379"/>
    </location>
</feature>
<organism evidence="8 9">
    <name type="scientific">Ottowia oryzae</name>
    <dbReference type="NCBI Taxonomy" id="2109914"/>
    <lineage>
        <taxon>Bacteria</taxon>
        <taxon>Pseudomonadati</taxon>
        <taxon>Pseudomonadota</taxon>
        <taxon>Betaproteobacteria</taxon>
        <taxon>Burkholderiales</taxon>
        <taxon>Comamonadaceae</taxon>
        <taxon>Ottowia</taxon>
    </lineage>
</organism>
<evidence type="ECO:0000256" key="1">
    <source>
        <dbReference type="ARBA" id="ARBA00004196"/>
    </source>
</evidence>
<keyword evidence="9" id="KW-1185">Reference proteome</keyword>
<feature type="domain" description="Multidrug resistance protein MdtA-like alpha-helical hairpin" evidence="4">
    <location>
        <begin position="118"/>
        <end position="187"/>
    </location>
</feature>
<dbReference type="Pfam" id="PF25917">
    <property type="entry name" value="BSH_RND"/>
    <property type="match status" value="1"/>
</dbReference>
<dbReference type="InterPro" id="IPR006143">
    <property type="entry name" value="RND_pump_MFP"/>
</dbReference>
<dbReference type="PROSITE" id="PS51257">
    <property type="entry name" value="PROKAR_LIPOPROTEIN"/>
    <property type="match status" value="1"/>
</dbReference>
<dbReference type="EMBL" id="CP027666">
    <property type="protein sequence ID" value="AVO33195.1"/>
    <property type="molecule type" value="Genomic_DNA"/>
</dbReference>
<evidence type="ECO:0000259" key="6">
    <source>
        <dbReference type="Pfam" id="PF25944"/>
    </source>
</evidence>
<dbReference type="InterPro" id="IPR058625">
    <property type="entry name" value="MdtA-like_BSH"/>
</dbReference>
<dbReference type="FunFam" id="2.40.420.20:FF:000001">
    <property type="entry name" value="Efflux RND transporter periplasmic adaptor subunit"/>
    <property type="match status" value="1"/>
</dbReference>
<dbReference type="Gene3D" id="2.40.30.170">
    <property type="match status" value="1"/>
</dbReference>
<dbReference type="PANTHER" id="PTHR30158:SF3">
    <property type="entry name" value="MULTIDRUG EFFLUX PUMP SUBUNIT ACRA-RELATED"/>
    <property type="match status" value="1"/>
</dbReference>
<dbReference type="AlphaFoldDB" id="A0A2S0MBB5"/>
<feature type="domain" description="Multidrug resistance protein MdtA-like beta-barrel" evidence="6">
    <location>
        <begin position="224"/>
        <end position="312"/>
    </location>
</feature>
<dbReference type="InterPro" id="IPR058626">
    <property type="entry name" value="MdtA-like_b-barrel"/>
</dbReference>
<dbReference type="PANTHER" id="PTHR30158">
    <property type="entry name" value="ACRA/E-RELATED COMPONENT OF DRUG EFFLUX TRANSPORTER"/>
    <property type="match status" value="1"/>
</dbReference>
<evidence type="ECO:0000256" key="2">
    <source>
        <dbReference type="ARBA" id="ARBA00009477"/>
    </source>
</evidence>
<feature type="compositionally biased region" description="Low complexity" evidence="3">
    <location>
        <begin position="398"/>
        <end position="437"/>
    </location>
</feature>
<dbReference type="SUPFAM" id="SSF111369">
    <property type="entry name" value="HlyD-like secretion proteins"/>
    <property type="match status" value="1"/>
</dbReference>
<dbReference type="RefSeq" id="WP_106701653.1">
    <property type="nucleotide sequence ID" value="NZ_CP027666.1"/>
</dbReference>
<evidence type="ECO:0000259" key="7">
    <source>
        <dbReference type="Pfam" id="PF25967"/>
    </source>
</evidence>
<evidence type="ECO:0000313" key="8">
    <source>
        <dbReference type="EMBL" id="AVO33195.1"/>
    </source>
</evidence>
<name>A0A2S0MBB5_9BURK</name>
<protein>
    <submittedName>
        <fullName evidence="8">Efflux transporter periplasmic adaptor subunit</fullName>
    </submittedName>
</protein>
<dbReference type="Pfam" id="PF25967">
    <property type="entry name" value="RND-MFP_C"/>
    <property type="match status" value="1"/>
</dbReference>
<dbReference type="Gene3D" id="2.40.50.100">
    <property type="match status" value="1"/>
</dbReference>
<proteinExistence type="inferred from homology"/>
<evidence type="ECO:0000313" key="9">
    <source>
        <dbReference type="Proteomes" id="UP000239709"/>
    </source>
</evidence>
<feature type="region of interest" description="Disordered" evidence="3">
    <location>
        <begin position="385"/>
        <end position="437"/>
    </location>
</feature>
<dbReference type="OrthoDB" id="9783047at2"/>
<feature type="domain" description="Multidrug resistance protein MdtA-like barrel-sandwich hybrid" evidence="5">
    <location>
        <begin position="77"/>
        <end position="220"/>
    </location>
</feature>
<accession>A0A2S0MBB5</accession>
<dbReference type="Gene3D" id="1.10.287.470">
    <property type="entry name" value="Helix hairpin bin"/>
    <property type="match status" value="1"/>
</dbReference>
<dbReference type="GO" id="GO:0022857">
    <property type="term" value="F:transmembrane transporter activity"/>
    <property type="evidence" value="ECO:0007669"/>
    <property type="project" value="InterPro"/>
</dbReference>
<dbReference type="Gene3D" id="2.40.420.20">
    <property type="match status" value="1"/>
</dbReference>
<dbReference type="GO" id="GO:0046677">
    <property type="term" value="P:response to antibiotic"/>
    <property type="evidence" value="ECO:0007669"/>
    <property type="project" value="TreeGrafter"/>
</dbReference>
<evidence type="ECO:0000259" key="5">
    <source>
        <dbReference type="Pfam" id="PF25917"/>
    </source>
</evidence>
<dbReference type="InterPro" id="IPR058624">
    <property type="entry name" value="MdtA-like_HH"/>
</dbReference>
<evidence type="ECO:0000259" key="4">
    <source>
        <dbReference type="Pfam" id="PF25876"/>
    </source>
</evidence>
<dbReference type="Pfam" id="PF25876">
    <property type="entry name" value="HH_MFP_RND"/>
    <property type="match status" value="1"/>
</dbReference>
<gene>
    <name evidence="8" type="ORF">C6570_02205</name>
</gene>
<dbReference type="Proteomes" id="UP000239709">
    <property type="component" value="Chromosome"/>
</dbReference>
<comment type="similarity">
    <text evidence="2">Belongs to the membrane fusion protein (MFP) (TC 8.A.1) family.</text>
</comment>
<sequence length="437" mass="44868">MPEHRTVRRFAPHHLLPLGAAVLIALSLAACGEKKEAGGAGAPGSAAPPPPEVGVITAQPESVGLTTELPGRLEASRVAQVRARATGILTKRVFTEGSDVRAGQLLYQIDAAPYQASEQSAQAQLAQAQAQLANASGVVTRYRPLVAANAVSKQEYDAAVASEKAAQAQVAVARAAVRTAGINLGYATVTAPISGRIGRSLVTEGALVSATEGTQLATIQQINPLYVNFTQSATDALRLRRAMEAGTLKSAGAGAASVRIVLEDGTEYAQRAKLLFSDLTVDEATGQVTLRAEVPNPKGDLLPGLYVRIRAEQAEVSNAIAVPQQAVTRSDTGDTLTVVGEGGKLEKRQVKVTAGQNNRWIVTEGLKAGEQVMVDGFQKLQMMPPGTPVKPVPWKQNAGSAPAGKAAAGASAPASAAVPASAPASAASSAQAPAPKQ</sequence>
<evidence type="ECO:0000256" key="3">
    <source>
        <dbReference type="SAM" id="MobiDB-lite"/>
    </source>
</evidence>
<dbReference type="KEGG" id="otk:C6570_02205"/>